<protein>
    <submittedName>
        <fullName evidence="9">Carbohydrate ABC transporter permease</fullName>
    </submittedName>
</protein>
<keyword evidence="3" id="KW-1003">Cell membrane</keyword>
<dbReference type="InterPro" id="IPR000515">
    <property type="entry name" value="MetI-like"/>
</dbReference>
<comment type="subcellular location">
    <subcellularLocation>
        <location evidence="1 7">Cell membrane</location>
        <topology evidence="1 7">Multi-pass membrane protein</topology>
    </subcellularLocation>
</comment>
<keyword evidence="6 7" id="KW-0472">Membrane</keyword>
<feature type="domain" description="ABC transmembrane type-1" evidence="8">
    <location>
        <begin position="91"/>
        <end position="314"/>
    </location>
</feature>
<dbReference type="Proteomes" id="UP000480246">
    <property type="component" value="Unassembled WGS sequence"/>
</dbReference>
<keyword evidence="5 7" id="KW-1133">Transmembrane helix</keyword>
<keyword evidence="10" id="KW-1185">Reference proteome</keyword>
<evidence type="ECO:0000313" key="9">
    <source>
        <dbReference type="EMBL" id="KAB8125818.1"/>
    </source>
</evidence>
<comment type="caution">
    <text evidence="9">The sequence shown here is derived from an EMBL/GenBank/DDBJ whole genome shotgun (WGS) entry which is preliminary data.</text>
</comment>
<feature type="transmembrane region" description="Helical" evidence="7">
    <location>
        <begin position="226"/>
        <end position="246"/>
    </location>
</feature>
<keyword evidence="4 7" id="KW-0812">Transmembrane</keyword>
<feature type="transmembrane region" description="Helical" evidence="7">
    <location>
        <begin position="126"/>
        <end position="150"/>
    </location>
</feature>
<dbReference type="PROSITE" id="PS50928">
    <property type="entry name" value="ABC_TM1"/>
    <property type="match status" value="1"/>
</dbReference>
<evidence type="ECO:0000256" key="7">
    <source>
        <dbReference type="RuleBase" id="RU363032"/>
    </source>
</evidence>
<evidence type="ECO:0000256" key="1">
    <source>
        <dbReference type="ARBA" id="ARBA00004651"/>
    </source>
</evidence>
<dbReference type="GO" id="GO:0055085">
    <property type="term" value="P:transmembrane transport"/>
    <property type="evidence" value="ECO:0007669"/>
    <property type="project" value="InterPro"/>
</dbReference>
<dbReference type="PANTHER" id="PTHR43744:SF8">
    <property type="entry name" value="SN-GLYCEROL-3-PHOSPHATE TRANSPORT SYSTEM PERMEASE PROTEIN UGPE"/>
    <property type="match status" value="1"/>
</dbReference>
<evidence type="ECO:0000256" key="3">
    <source>
        <dbReference type="ARBA" id="ARBA00022475"/>
    </source>
</evidence>
<feature type="transmembrane region" description="Helical" evidence="7">
    <location>
        <begin position="291"/>
        <end position="315"/>
    </location>
</feature>
<dbReference type="EMBL" id="WEID01000125">
    <property type="protein sequence ID" value="KAB8125818.1"/>
    <property type="molecule type" value="Genomic_DNA"/>
</dbReference>
<evidence type="ECO:0000256" key="4">
    <source>
        <dbReference type="ARBA" id="ARBA00022692"/>
    </source>
</evidence>
<dbReference type="GO" id="GO:0005886">
    <property type="term" value="C:plasma membrane"/>
    <property type="evidence" value="ECO:0007669"/>
    <property type="project" value="UniProtKB-SubCell"/>
</dbReference>
<name>A0A7C8GQZ9_9BACI</name>
<evidence type="ECO:0000256" key="6">
    <source>
        <dbReference type="ARBA" id="ARBA00023136"/>
    </source>
</evidence>
<comment type="similarity">
    <text evidence="7">Belongs to the binding-protein-dependent transport system permease family.</text>
</comment>
<feature type="transmembrane region" description="Helical" evidence="7">
    <location>
        <begin position="29"/>
        <end position="48"/>
    </location>
</feature>
<evidence type="ECO:0000256" key="2">
    <source>
        <dbReference type="ARBA" id="ARBA00022448"/>
    </source>
</evidence>
<evidence type="ECO:0000256" key="5">
    <source>
        <dbReference type="ARBA" id="ARBA00022989"/>
    </source>
</evidence>
<gene>
    <name evidence="9" type="ORF">F9U64_21590</name>
</gene>
<sequence length="330" mass="36978">MDPARANRLQNLPVTSWFHLDRIKKYSWIIFRALLIVGLSFVILYPILLKVSIAFKDKADIYDPTVVFIPRNFTLDNFQYVMDAMNYVEVLIHSFVLSGGTMILTTIACALAGYGFARFAFKGRNLLFGLVILTILVPPQTLMVPIYLLYRDFDLLGLIRLFNGGEGVNLIGSYWPFVISSITGMGLKAGLFIFIFRQFFKGFPKEIEEAAHVDGAGVFKTFFRVMLPNAVPAIITVMLFAFVWQWNDIFFTTMFLDNAKVMSMQLQTVGATIAYQISTSAGGGVGGVDPFYVSMLVNTSVLLGILPLLIMYAFVQRHFVESVERTGIVG</sequence>
<dbReference type="SUPFAM" id="SSF161098">
    <property type="entry name" value="MetI-like"/>
    <property type="match status" value="1"/>
</dbReference>
<proteinExistence type="inferred from homology"/>
<evidence type="ECO:0000259" key="8">
    <source>
        <dbReference type="PROSITE" id="PS50928"/>
    </source>
</evidence>
<reference evidence="9 10" key="1">
    <citation type="submission" date="2019-10" db="EMBL/GenBank/DDBJ databases">
        <title>Gracilibacillus sp. nov. isolated from rice seeds.</title>
        <authorList>
            <person name="He S."/>
        </authorList>
    </citation>
    <scope>NUCLEOTIDE SEQUENCE [LARGE SCALE GENOMIC DNA]</scope>
    <source>
        <strain evidence="9 10">TD8</strain>
    </source>
</reference>
<accession>A0A7C8GQZ9</accession>
<dbReference type="Gene3D" id="1.10.3720.10">
    <property type="entry name" value="MetI-like"/>
    <property type="match status" value="1"/>
</dbReference>
<evidence type="ECO:0000313" key="10">
    <source>
        <dbReference type="Proteomes" id="UP000480246"/>
    </source>
</evidence>
<organism evidence="9 10">
    <name type="scientific">Gracilibacillus oryzae</name>
    <dbReference type="NCBI Taxonomy" id="1672701"/>
    <lineage>
        <taxon>Bacteria</taxon>
        <taxon>Bacillati</taxon>
        <taxon>Bacillota</taxon>
        <taxon>Bacilli</taxon>
        <taxon>Bacillales</taxon>
        <taxon>Bacillaceae</taxon>
        <taxon>Gracilibacillus</taxon>
    </lineage>
</organism>
<feature type="transmembrane region" description="Helical" evidence="7">
    <location>
        <begin position="90"/>
        <end position="114"/>
    </location>
</feature>
<feature type="transmembrane region" description="Helical" evidence="7">
    <location>
        <begin position="174"/>
        <end position="196"/>
    </location>
</feature>
<dbReference type="PANTHER" id="PTHR43744">
    <property type="entry name" value="ABC TRANSPORTER PERMEASE PROTEIN MG189-RELATED-RELATED"/>
    <property type="match status" value="1"/>
</dbReference>
<dbReference type="OrthoDB" id="9771544at2"/>
<dbReference type="InterPro" id="IPR035906">
    <property type="entry name" value="MetI-like_sf"/>
</dbReference>
<keyword evidence="2 7" id="KW-0813">Transport</keyword>
<dbReference type="CDD" id="cd06261">
    <property type="entry name" value="TM_PBP2"/>
    <property type="match status" value="1"/>
</dbReference>
<dbReference type="Pfam" id="PF00528">
    <property type="entry name" value="BPD_transp_1"/>
    <property type="match status" value="1"/>
</dbReference>
<dbReference type="AlphaFoldDB" id="A0A7C8GQZ9"/>